<dbReference type="Proteomes" id="UP000327157">
    <property type="component" value="Chromosome 1"/>
</dbReference>
<reference evidence="3 4" key="3">
    <citation type="submission" date="2019-11" db="EMBL/GenBank/DDBJ databases">
        <title>A de novo genome assembly of a pear dwarfing rootstock.</title>
        <authorList>
            <person name="Wang F."/>
            <person name="Wang J."/>
            <person name="Li S."/>
            <person name="Zhang Y."/>
            <person name="Fang M."/>
            <person name="Ma L."/>
            <person name="Zhao Y."/>
            <person name="Jiang S."/>
        </authorList>
    </citation>
    <scope>NUCLEOTIDE SEQUENCE [LARGE SCALE GENOMIC DNA]</scope>
    <source>
        <strain evidence="3">S2</strain>
        <tissue evidence="3">Leaf</tissue>
    </source>
</reference>
<dbReference type="Pfam" id="PF13456">
    <property type="entry name" value="RVT_3"/>
    <property type="match status" value="1"/>
</dbReference>
<feature type="domain" description="Reverse transcriptase zinc-binding" evidence="2">
    <location>
        <begin position="54"/>
        <end position="147"/>
    </location>
</feature>
<dbReference type="InterPro" id="IPR036397">
    <property type="entry name" value="RNaseH_sf"/>
</dbReference>
<reference evidence="4" key="2">
    <citation type="submission" date="2019-10" db="EMBL/GenBank/DDBJ databases">
        <title>A de novo genome assembly of a pear dwarfing rootstock.</title>
        <authorList>
            <person name="Wang F."/>
            <person name="Wang J."/>
            <person name="Li S."/>
            <person name="Zhang Y."/>
            <person name="Fang M."/>
            <person name="Ma L."/>
            <person name="Zhao Y."/>
            <person name="Jiang S."/>
        </authorList>
    </citation>
    <scope>NUCLEOTIDE SEQUENCE [LARGE SCALE GENOMIC DNA]</scope>
</reference>
<evidence type="ECO:0000313" key="3">
    <source>
        <dbReference type="EMBL" id="KAB2598128.1"/>
    </source>
</evidence>
<comment type="caution">
    <text evidence="3">The sequence shown here is derived from an EMBL/GenBank/DDBJ whole genome shotgun (WGS) entry which is preliminary data.</text>
</comment>
<gene>
    <name evidence="3" type="ORF">D8674_001048</name>
</gene>
<keyword evidence="4" id="KW-1185">Reference proteome</keyword>
<dbReference type="InterPro" id="IPR002156">
    <property type="entry name" value="RNaseH_domain"/>
</dbReference>
<dbReference type="AlphaFoldDB" id="A0A5N5F4Y6"/>
<proteinExistence type="predicted"/>
<dbReference type="InterPro" id="IPR053151">
    <property type="entry name" value="RNase_H-like"/>
</dbReference>
<feature type="domain" description="RNase H type-1" evidence="1">
    <location>
        <begin position="205"/>
        <end position="285"/>
    </location>
</feature>
<sequence>MRSLLVDSDRVQWNTQLILKMFFEEEAYLIMTIPLRLFSPPDELIWIKEPKGNFTTKSTYFVVRSCSEICGDILNGSAMTLWKALWRAKVPGKVKICIWRSCLNALPTRVNLKKRRVIVDDCCPFCANVPKTIDHGTLHCSRASTIWFSSPLGLQTDRFYKHKKSNYKLIHGYWSLKKWNVVQKPVKPNDAQTWRRPEEGWFKCNFDGAWDEHAAVDGVGIISKNAAGDFIAALAMKMTGIASPTHAEIAAAREAAVFALQWRTERIIFEGDALLVIAAIQNNADVLRQLPLDPVSVNGVVKDLVGEFRLVLEVVSSEIFGDPFEVGGGVEVDREGGLGGFMGLKEQERRRGCGKVWESGGFDGGVWRRKRELRV</sequence>
<dbReference type="Gene3D" id="3.30.420.10">
    <property type="entry name" value="Ribonuclease H-like superfamily/Ribonuclease H"/>
    <property type="match status" value="1"/>
</dbReference>
<dbReference type="PANTHER" id="PTHR47723">
    <property type="entry name" value="OS05G0353850 PROTEIN"/>
    <property type="match status" value="1"/>
</dbReference>
<dbReference type="InterPro" id="IPR026960">
    <property type="entry name" value="RVT-Znf"/>
</dbReference>
<evidence type="ECO:0000259" key="1">
    <source>
        <dbReference type="Pfam" id="PF13456"/>
    </source>
</evidence>
<reference evidence="3 4" key="1">
    <citation type="submission" date="2019-09" db="EMBL/GenBank/DDBJ databases">
        <authorList>
            <person name="Ou C."/>
        </authorList>
    </citation>
    <scope>NUCLEOTIDE SEQUENCE [LARGE SCALE GENOMIC DNA]</scope>
    <source>
        <strain evidence="3">S2</strain>
        <tissue evidence="3">Leaf</tissue>
    </source>
</reference>
<dbReference type="GO" id="GO:0004523">
    <property type="term" value="F:RNA-DNA hybrid ribonuclease activity"/>
    <property type="evidence" value="ECO:0007669"/>
    <property type="project" value="InterPro"/>
</dbReference>
<name>A0A5N5F4Y6_9ROSA</name>
<accession>A0A5N5F4Y6</accession>
<dbReference type="PANTHER" id="PTHR47723:SF21">
    <property type="entry name" value="POLYNUCLEOTIDYL TRANSFERASE, RIBONUCLEASE H-LIKE SUPERFAMILY PROTEIN"/>
    <property type="match status" value="1"/>
</dbReference>
<evidence type="ECO:0000259" key="2">
    <source>
        <dbReference type="Pfam" id="PF13966"/>
    </source>
</evidence>
<organism evidence="3 4">
    <name type="scientific">Pyrus ussuriensis x Pyrus communis</name>
    <dbReference type="NCBI Taxonomy" id="2448454"/>
    <lineage>
        <taxon>Eukaryota</taxon>
        <taxon>Viridiplantae</taxon>
        <taxon>Streptophyta</taxon>
        <taxon>Embryophyta</taxon>
        <taxon>Tracheophyta</taxon>
        <taxon>Spermatophyta</taxon>
        <taxon>Magnoliopsida</taxon>
        <taxon>eudicotyledons</taxon>
        <taxon>Gunneridae</taxon>
        <taxon>Pentapetalae</taxon>
        <taxon>rosids</taxon>
        <taxon>fabids</taxon>
        <taxon>Rosales</taxon>
        <taxon>Rosaceae</taxon>
        <taxon>Amygdaloideae</taxon>
        <taxon>Maleae</taxon>
        <taxon>Pyrus</taxon>
    </lineage>
</organism>
<protein>
    <submittedName>
        <fullName evidence="3">Ribonuclease H protein</fullName>
    </submittedName>
</protein>
<evidence type="ECO:0000313" key="4">
    <source>
        <dbReference type="Proteomes" id="UP000327157"/>
    </source>
</evidence>
<dbReference type="EMBL" id="SMOL01000768">
    <property type="protein sequence ID" value="KAB2598128.1"/>
    <property type="molecule type" value="Genomic_DNA"/>
</dbReference>
<dbReference type="Pfam" id="PF13966">
    <property type="entry name" value="zf-RVT"/>
    <property type="match status" value="1"/>
</dbReference>
<dbReference type="GO" id="GO:0003676">
    <property type="term" value="F:nucleic acid binding"/>
    <property type="evidence" value="ECO:0007669"/>
    <property type="project" value="InterPro"/>
</dbReference>
<dbReference type="OrthoDB" id="1162524at2759"/>